<evidence type="ECO:0000259" key="2">
    <source>
        <dbReference type="Pfam" id="PF00644"/>
    </source>
</evidence>
<feature type="compositionally biased region" description="Polar residues" evidence="1">
    <location>
        <begin position="106"/>
        <end position="129"/>
    </location>
</feature>
<feature type="compositionally biased region" description="Basic residues" evidence="1">
    <location>
        <begin position="417"/>
        <end position="426"/>
    </location>
</feature>
<dbReference type="EMBL" id="JBANRG010000007">
    <property type="protein sequence ID" value="KAK7464893.1"/>
    <property type="molecule type" value="Genomic_DNA"/>
</dbReference>
<evidence type="ECO:0000256" key="1">
    <source>
        <dbReference type="SAM" id="MobiDB-lite"/>
    </source>
</evidence>
<comment type="caution">
    <text evidence="3">The sequence shown here is derived from an EMBL/GenBank/DDBJ whole genome shotgun (WGS) entry which is preliminary data.</text>
</comment>
<evidence type="ECO:0000313" key="3">
    <source>
        <dbReference type="EMBL" id="KAK7464893.1"/>
    </source>
</evidence>
<organism evidence="3 4">
    <name type="scientific">Marasmiellus scandens</name>
    <dbReference type="NCBI Taxonomy" id="2682957"/>
    <lineage>
        <taxon>Eukaryota</taxon>
        <taxon>Fungi</taxon>
        <taxon>Dikarya</taxon>
        <taxon>Basidiomycota</taxon>
        <taxon>Agaricomycotina</taxon>
        <taxon>Agaricomycetes</taxon>
        <taxon>Agaricomycetidae</taxon>
        <taxon>Agaricales</taxon>
        <taxon>Marasmiineae</taxon>
        <taxon>Omphalotaceae</taxon>
        <taxon>Marasmiellus</taxon>
    </lineage>
</organism>
<reference evidence="3 4" key="1">
    <citation type="submission" date="2024-01" db="EMBL/GenBank/DDBJ databases">
        <title>A draft genome for the cacao thread blight pathogen Marasmiellus scandens.</title>
        <authorList>
            <person name="Baruah I.K."/>
            <person name="Leung J."/>
            <person name="Bukari Y."/>
            <person name="Amoako-Attah I."/>
            <person name="Meinhardt L.W."/>
            <person name="Bailey B.A."/>
            <person name="Cohen S.P."/>
        </authorList>
    </citation>
    <scope>NUCLEOTIDE SEQUENCE [LARGE SCALE GENOMIC DNA]</scope>
    <source>
        <strain evidence="3 4">GH-19</strain>
    </source>
</reference>
<feature type="compositionally biased region" description="Basic residues" evidence="1">
    <location>
        <begin position="464"/>
        <end position="474"/>
    </location>
</feature>
<protein>
    <recommendedName>
        <fullName evidence="2">PARP catalytic domain-containing protein</fullName>
    </recommendedName>
</protein>
<proteinExistence type="predicted"/>
<dbReference type="Pfam" id="PF00644">
    <property type="entry name" value="PARP"/>
    <property type="match status" value="1"/>
</dbReference>
<feature type="compositionally biased region" description="Acidic residues" evidence="1">
    <location>
        <begin position="1"/>
        <end position="12"/>
    </location>
</feature>
<feature type="compositionally biased region" description="Polar residues" evidence="1">
    <location>
        <begin position="45"/>
        <end position="56"/>
    </location>
</feature>
<sequence>MIDLTFDDDSDSDISRVHGQNRHPASVQSSSASCAQLGKRKKRASTSGSTLNQSSAIVIETDSEDEVPKTTSSFSANAKTKRHKPLLSDTVAASNSKRVRNDSTEDITASVDTQNTTEIDPGPSGQNDPSFHPEDAELAKRLAEEERKEYRELIKNIEGREEGIVFRVVVNADGTLEDGSPAHPDDIARFEPWRQNFEALGWKKVKRFHWIVNYELEKRFEAARDELRNLLGEEPGEMRLWHGTEATNIDPILKGGLRIGGVDGHPIRHGTLMGRGIYLAKDGPMAVSHAMDADKIFVLTGRTTKDLAYSMRLPPSTELGHEEYHSYSDDSGSVYVMIEYEQFDFSATLLDLVSGTALPAPGPMMPMPMPPIPGPGTFPIAAAGPTFGLGAMIPVIPSAAVPGPSLAAAPAVPPRKAAPKSRRRTGMIKGDHAEGTGSNVRVTRSRRYAQENEDDAHTAGTSRAKTRGKGKARA</sequence>
<name>A0ABR1JPC3_9AGAR</name>
<evidence type="ECO:0000313" key="4">
    <source>
        <dbReference type="Proteomes" id="UP001498398"/>
    </source>
</evidence>
<feature type="domain" description="PARP catalytic" evidence="2">
    <location>
        <begin position="213"/>
        <end position="292"/>
    </location>
</feature>
<dbReference type="Gene3D" id="3.90.228.10">
    <property type="match status" value="1"/>
</dbReference>
<keyword evidence="4" id="KW-1185">Reference proteome</keyword>
<accession>A0ABR1JPC3</accession>
<dbReference type="SUPFAM" id="SSF56399">
    <property type="entry name" value="ADP-ribosylation"/>
    <property type="match status" value="1"/>
</dbReference>
<gene>
    <name evidence="3" type="ORF">VKT23_006102</name>
</gene>
<feature type="region of interest" description="Disordered" evidence="1">
    <location>
        <begin position="406"/>
        <end position="474"/>
    </location>
</feature>
<dbReference type="InterPro" id="IPR012317">
    <property type="entry name" value="Poly(ADP-ribose)pol_cat_dom"/>
</dbReference>
<feature type="compositionally biased region" description="Polar residues" evidence="1">
    <location>
        <begin position="69"/>
        <end position="78"/>
    </location>
</feature>
<feature type="region of interest" description="Disordered" evidence="1">
    <location>
        <begin position="1"/>
        <end position="133"/>
    </location>
</feature>
<feature type="compositionally biased region" description="Low complexity" evidence="1">
    <location>
        <begin position="25"/>
        <end position="36"/>
    </location>
</feature>
<dbReference type="Proteomes" id="UP001498398">
    <property type="component" value="Unassembled WGS sequence"/>
</dbReference>